<feature type="domain" description="Fido" evidence="4">
    <location>
        <begin position="138"/>
        <end position="292"/>
    </location>
</feature>
<dbReference type="InterPro" id="IPR036597">
    <property type="entry name" value="Fido-like_dom_sf"/>
</dbReference>
<dbReference type="PROSITE" id="PS51459">
    <property type="entry name" value="FIDO"/>
    <property type="match status" value="1"/>
</dbReference>
<evidence type="ECO:0000256" key="2">
    <source>
        <dbReference type="PIRSR" id="PIRSR640198-2"/>
    </source>
</evidence>
<dbReference type="RefSeq" id="WP_089338379.1">
    <property type="nucleotide sequence ID" value="NZ_FZNO01000028.1"/>
</dbReference>
<evidence type="ECO:0000259" key="4">
    <source>
        <dbReference type="PROSITE" id="PS51459"/>
    </source>
</evidence>
<evidence type="ECO:0000256" key="3">
    <source>
        <dbReference type="SAM" id="MobiDB-lite"/>
    </source>
</evidence>
<dbReference type="Gene3D" id="1.10.3290.10">
    <property type="entry name" value="Fido-like domain"/>
    <property type="match status" value="1"/>
</dbReference>
<evidence type="ECO:0000256" key="1">
    <source>
        <dbReference type="PIRSR" id="PIRSR640198-1"/>
    </source>
</evidence>
<dbReference type="InterPro" id="IPR040198">
    <property type="entry name" value="Fido_containing"/>
</dbReference>
<dbReference type="PANTHER" id="PTHR13504">
    <property type="entry name" value="FIDO DOMAIN-CONTAINING PROTEIN DDB_G0283145"/>
    <property type="match status" value="1"/>
</dbReference>
<dbReference type="OrthoDB" id="9813719at2"/>
<keyword evidence="2" id="KW-0547">Nucleotide-binding</keyword>
<dbReference type="Pfam" id="PF02661">
    <property type="entry name" value="Fic"/>
    <property type="match status" value="1"/>
</dbReference>
<evidence type="ECO:0000313" key="5">
    <source>
        <dbReference type="EMBL" id="SNR82291.1"/>
    </source>
</evidence>
<dbReference type="Proteomes" id="UP000198403">
    <property type="component" value="Unassembled WGS sequence"/>
</dbReference>
<dbReference type="InterPro" id="IPR025758">
    <property type="entry name" value="Fic/DOC_N"/>
</dbReference>
<feature type="compositionally biased region" description="Basic and acidic residues" evidence="3">
    <location>
        <begin position="13"/>
        <end position="26"/>
    </location>
</feature>
<proteinExistence type="predicted"/>
<accession>A0A238ZGZ3</accession>
<evidence type="ECO:0000313" key="6">
    <source>
        <dbReference type="Proteomes" id="UP000198403"/>
    </source>
</evidence>
<feature type="region of interest" description="Disordered" evidence="3">
    <location>
        <begin position="1"/>
        <end position="26"/>
    </location>
</feature>
<sequence length="403" mass="44288">MQVDRFASSPVGHLERIQGTDGRTGREYDHVAFVPDPLDDEPELSGVTWRAVSRAGHALGRLLQAGRQVPEPALLRRPTLRREAQSTSALEGTFAPLEDVLAADALDEAPHSLELTEVLNYVQTAEFAFAEIAQGRALGLVLVEDLQGRLARGTPADTDQAGHVRTIQVAIGEAGGSIETARYVPPPPGLELERSLRDLLDWTNASRRRNRDPVVAAAMAHYQFEALHPFNDGNGRIGRLLVVLQLIQDGALEDPLLSISPWFEQRRRDYQDRLLEVSASGDWDGWVRFFAEGIETSALDTAVRVDRLLRVQEDYAGRLRHVGATGLIRDLAKSLIAYPYIDVSRTAARLGSTFQTVNKAVARLVDLGILRERTGRSYGRLFEAAAVVEVMTARQLPAPEGVG</sequence>
<dbReference type="AlphaFoldDB" id="A0A238ZGZ3"/>
<dbReference type="PANTHER" id="PTHR13504:SF38">
    <property type="entry name" value="FIDO DOMAIN-CONTAINING PROTEIN"/>
    <property type="match status" value="1"/>
</dbReference>
<reference evidence="5 6" key="1">
    <citation type="submission" date="2017-06" db="EMBL/GenBank/DDBJ databases">
        <authorList>
            <person name="Kim H.J."/>
            <person name="Triplett B.A."/>
        </authorList>
    </citation>
    <scope>NUCLEOTIDE SEQUENCE [LARGE SCALE GENOMIC DNA]</scope>
    <source>
        <strain evidence="5 6">DSM 44272</strain>
    </source>
</reference>
<protein>
    <submittedName>
        <fullName evidence="5">Fic family protein</fullName>
    </submittedName>
</protein>
<organism evidence="5 6">
    <name type="scientific">Blastococcus mobilis</name>
    <dbReference type="NCBI Taxonomy" id="1938746"/>
    <lineage>
        <taxon>Bacteria</taxon>
        <taxon>Bacillati</taxon>
        <taxon>Actinomycetota</taxon>
        <taxon>Actinomycetes</taxon>
        <taxon>Geodermatophilales</taxon>
        <taxon>Geodermatophilaceae</taxon>
        <taxon>Blastococcus</taxon>
    </lineage>
</organism>
<dbReference type="Pfam" id="PF13784">
    <property type="entry name" value="Fic_N"/>
    <property type="match status" value="1"/>
</dbReference>
<gene>
    <name evidence="5" type="ORF">SAMN06272737_12853</name>
</gene>
<keyword evidence="2" id="KW-0067">ATP-binding</keyword>
<keyword evidence="6" id="KW-1185">Reference proteome</keyword>
<dbReference type="EMBL" id="FZNO01000028">
    <property type="protein sequence ID" value="SNR82291.1"/>
    <property type="molecule type" value="Genomic_DNA"/>
</dbReference>
<dbReference type="GO" id="GO:0005524">
    <property type="term" value="F:ATP binding"/>
    <property type="evidence" value="ECO:0007669"/>
    <property type="project" value="UniProtKB-KW"/>
</dbReference>
<feature type="binding site" evidence="2">
    <location>
        <begin position="232"/>
        <end position="239"/>
    </location>
    <ligand>
        <name>ATP</name>
        <dbReference type="ChEBI" id="CHEBI:30616"/>
    </ligand>
</feature>
<dbReference type="InterPro" id="IPR003812">
    <property type="entry name" value="Fido"/>
</dbReference>
<name>A0A238ZGZ3_9ACTN</name>
<feature type="active site" evidence="1">
    <location>
        <position position="228"/>
    </location>
</feature>
<dbReference type="SUPFAM" id="SSF140931">
    <property type="entry name" value="Fic-like"/>
    <property type="match status" value="1"/>
</dbReference>